<feature type="domain" description="Ketoreductase" evidence="1">
    <location>
        <begin position="3"/>
        <end position="189"/>
    </location>
</feature>
<evidence type="ECO:0000313" key="3">
    <source>
        <dbReference type="Proteomes" id="UP001485043"/>
    </source>
</evidence>
<name>A0AAW1S2C0_9CHLO</name>
<dbReference type="AlphaFoldDB" id="A0AAW1S2C0"/>
<comment type="caution">
    <text evidence="2">The sequence shown here is derived from an EMBL/GenBank/DDBJ whole genome shotgun (WGS) entry which is preliminary data.</text>
</comment>
<evidence type="ECO:0000259" key="1">
    <source>
        <dbReference type="SMART" id="SM00822"/>
    </source>
</evidence>
<keyword evidence="3" id="KW-1185">Reference proteome</keyword>
<evidence type="ECO:0000313" key="2">
    <source>
        <dbReference type="EMBL" id="KAK9839748.1"/>
    </source>
</evidence>
<gene>
    <name evidence="2" type="ORF">WJX84_001355</name>
</gene>
<accession>A0AAW1S2C0</accession>
<sequence length="317" mass="34511">MTRNVIVTGARTGIGLEVALQFLRAGETVLLSSRFIDQLPKENEEIKKFIDGGHAHLQSADLSTMEGCQQLLKDGMKSLHNKLDVLVNNAGKFFPVGLAKTTPEQWRETMALNLDAIFHLTQGAIPLLAESKGCIVNISSIGAHRPDPGMTSYCVSKAAVDMLTRSSAQELAGKGVRVNSVNPGVVKTPIAEAAGMSREGAQQFQENAAKINPLHRIGTPHDVAAATLFLADPDKAGWITGTNLVEARTWPFEELKEWSGWAGDEIQPFLFEGLPAKTVQRREVASMQQRSQECVMEEFQSRHKLAAAACWQASPAR</sequence>
<dbReference type="FunFam" id="3.40.50.720:FF:000084">
    <property type="entry name" value="Short-chain dehydrogenase reductase"/>
    <property type="match status" value="1"/>
</dbReference>
<dbReference type="InterPro" id="IPR002347">
    <property type="entry name" value="SDR_fam"/>
</dbReference>
<dbReference type="Pfam" id="PF13561">
    <property type="entry name" value="adh_short_C2"/>
    <property type="match status" value="1"/>
</dbReference>
<dbReference type="EMBL" id="JALJOV010001830">
    <property type="protein sequence ID" value="KAK9839748.1"/>
    <property type="molecule type" value="Genomic_DNA"/>
</dbReference>
<organism evidence="2 3">
    <name type="scientific">Apatococcus fuscideae</name>
    <dbReference type="NCBI Taxonomy" id="2026836"/>
    <lineage>
        <taxon>Eukaryota</taxon>
        <taxon>Viridiplantae</taxon>
        <taxon>Chlorophyta</taxon>
        <taxon>core chlorophytes</taxon>
        <taxon>Trebouxiophyceae</taxon>
        <taxon>Chlorellales</taxon>
        <taxon>Chlorellaceae</taxon>
        <taxon>Apatococcus</taxon>
    </lineage>
</organism>
<proteinExistence type="predicted"/>
<dbReference type="Gene3D" id="3.40.50.720">
    <property type="entry name" value="NAD(P)-binding Rossmann-like Domain"/>
    <property type="match status" value="1"/>
</dbReference>
<dbReference type="Proteomes" id="UP001485043">
    <property type="component" value="Unassembled WGS sequence"/>
</dbReference>
<dbReference type="InterPro" id="IPR057326">
    <property type="entry name" value="KR_dom"/>
</dbReference>
<dbReference type="InterPro" id="IPR036291">
    <property type="entry name" value="NAD(P)-bd_dom_sf"/>
</dbReference>
<dbReference type="PANTHER" id="PTHR43975:SF2">
    <property type="entry name" value="EG:BACR7A4.14 PROTEIN-RELATED"/>
    <property type="match status" value="1"/>
</dbReference>
<reference evidence="2 3" key="1">
    <citation type="journal article" date="2024" name="Nat. Commun.">
        <title>Phylogenomics reveals the evolutionary origins of lichenization in chlorophyte algae.</title>
        <authorList>
            <person name="Puginier C."/>
            <person name="Libourel C."/>
            <person name="Otte J."/>
            <person name="Skaloud P."/>
            <person name="Haon M."/>
            <person name="Grisel S."/>
            <person name="Petersen M."/>
            <person name="Berrin J.G."/>
            <person name="Delaux P.M."/>
            <person name="Dal Grande F."/>
            <person name="Keller J."/>
        </authorList>
    </citation>
    <scope>NUCLEOTIDE SEQUENCE [LARGE SCALE GENOMIC DNA]</scope>
    <source>
        <strain evidence="2 3">SAG 2523</strain>
    </source>
</reference>
<dbReference type="PRINTS" id="PR00080">
    <property type="entry name" value="SDRFAMILY"/>
</dbReference>
<dbReference type="PRINTS" id="PR00081">
    <property type="entry name" value="GDHRDH"/>
</dbReference>
<dbReference type="SUPFAM" id="SSF51735">
    <property type="entry name" value="NAD(P)-binding Rossmann-fold domains"/>
    <property type="match status" value="1"/>
</dbReference>
<dbReference type="PANTHER" id="PTHR43975">
    <property type="entry name" value="ZGC:101858"/>
    <property type="match status" value="1"/>
</dbReference>
<protein>
    <recommendedName>
        <fullName evidence="1">Ketoreductase domain-containing protein</fullName>
    </recommendedName>
</protein>
<dbReference type="SMART" id="SM00822">
    <property type="entry name" value="PKS_KR"/>
    <property type="match status" value="1"/>
</dbReference>